<gene>
    <name evidence="1" type="primary">Acey_s0842.g2636</name>
    <name evidence="1" type="ORF">Y032_0842g2636</name>
</gene>
<comment type="caution">
    <text evidence="1">The sequence shown here is derived from an EMBL/GenBank/DDBJ whole genome shotgun (WGS) entry which is preliminary data.</text>
</comment>
<dbReference type="Proteomes" id="UP000024635">
    <property type="component" value="Unassembled WGS sequence"/>
</dbReference>
<proteinExistence type="predicted"/>
<keyword evidence="2" id="KW-1185">Reference proteome</keyword>
<organism evidence="1 2">
    <name type="scientific">Ancylostoma ceylanicum</name>
    <dbReference type="NCBI Taxonomy" id="53326"/>
    <lineage>
        <taxon>Eukaryota</taxon>
        <taxon>Metazoa</taxon>
        <taxon>Ecdysozoa</taxon>
        <taxon>Nematoda</taxon>
        <taxon>Chromadorea</taxon>
        <taxon>Rhabditida</taxon>
        <taxon>Rhabditina</taxon>
        <taxon>Rhabditomorpha</taxon>
        <taxon>Strongyloidea</taxon>
        <taxon>Ancylostomatidae</taxon>
        <taxon>Ancylostomatinae</taxon>
        <taxon>Ancylostoma</taxon>
    </lineage>
</organism>
<protein>
    <submittedName>
        <fullName evidence="1">Uncharacterized protein</fullName>
    </submittedName>
</protein>
<accession>A0A016WD52</accession>
<dbReference type="EMBL" id="JARK01000442">
    <property type="protein sequence ID" value="EYC36938.1"/>
    <property type="molecule type" value="Genomic_DNA"/>
</dbReference>
<sequence>MLNHGRLPPRQKYETHLSRLIVIFVVSANDLAVTWATWKLTAYAPPLDLRPLWRPRIHCTLLLFLHFCAWTLL</sequence>
<evidence type="ECO:0000313" key="2">
    <source>
        <dbReference type="Proteomes" id="UP000024635"/>
    </source>
</evidence>
<reference evidence="2" key="1">
    <citation type="journal article" date="2015" name="Nat. Genet.">
        <title>The genome and transcriptome of the zoonotic hookworm Ancylostoma ceylanicum identify infection-specific gene families.</title>
        <authorList>
            <person name="Schwarz E.M."/>
            <person name="Hu Y."/>
            <person name="Antoshechkin I."/>
            <person name="Miller M.M."/>
            <person name="Sternberg P.W."/>
            <person name="Aroian R.V."/>
        </authorList>
    </citation>
    <scope>NUCLEOTIDE SEQUENCE</scope>
    <source>
        <strain evidence="2">HY135</strain>
    </source>
</reference>
<dbReference type="AlphaFoldDB" id="A0A016WD52"/>
<name>A0A016WD52_9BILA</name>
<evidence type="ECO:0000313" key="1">
    <source>
        <dbReference type="EMBL" id="EYC36938.1"/>
    </source>
</evidence>